<evidence type="ECO:0000256" key="6">
    <source>
        <dbReference type="ARBA" id="ARBA00023136"/>
    </source>
</evidence>
<dbReference type="NCBIfam" id="TIGR03025">
    <property type="entry name" value="EPS_sugtrans"/>
    <property type="match status" value="1"/>
</dbReference>
<dbReference type="PANTHER" id="PTHR30576">
    <property type="entry name" value="COLANIC BIOSYNTHESIS UDP-GLUCOSE LIPID CARRIER TRANSFERASE"/>
    <property type="match status" value="1"/>
</dbReference>
<gene>
    <name evidence="9" type="ORF">RM52_03250</name>
</gene>
<comment type="subcellular location">
    <subcellularLocation>
        <location evidence="1">Membrane</location>
        <topology evidence="1">Multi-pass membrane protein</topology>
    </subcellularLocation>
</comment>
<accession>A0A0B4CSR8</accession>
<feature type="transmembrane region" description="Helical" evidence="7">
    <location>
        <begin position="145"/>
        <end position="166"/>
    </location>
</feature>
<dbReference type="PANTHER" id="PTHR30576:SF10">
    <property type="entry name" value="SLL5057 PROTEIN"/>
    <property type="match status" value="1"/>
</dbReference>
<keyword evidence="3 9" id="KW-0808">Transferase</keyword>
<evidence type="ECO:0000256" key="4">
    <source>
        <dbReference type="ARBA" id="ARBA00022692"/>
    </source>
</evidence>
<evidence type="ECO:0000256" key="5">
    <source>
        <dbReference type="ARBA" id="ARBA00022989"/>
    </source>
</evidence>
<evidence type="ECO:0000256" key="2">
    <source>
        <dbReference type="ARBA" id="ARBA00006464"/>
    </source>
</evidence>
<feature type="domain" description="Bacterial sugar transferase" evidence="8">
    <location>
        <begin position="315"/>
        <end position="502"/>
    </location>
</feature>
<dbReference type="GO" id="GO:0016780">
    <property type="term" value="F:phosphotransferase activity, for other substituted phosphate groups"/>
    <property type="evidence" value="ECO:0007669"/>
    <property type="project" value="TreeGrafter"/>
</dbReference>
<evidence type="ECO:0000259" key="8">
    <source>
        <dbReference type="Pfam" id="PF02397"/>
    </source>
</evidence>
<keyword evidence="4 7" id="KW-0812">Transmembrane</keyword>
<evidence type="ECO:0000313" key="9">
    <source>
        <dbReference type="EMBL" id="KIC59487.1"/>
    </source>
</evidence>
<reference evidence="9 10" key="1">
    <citation type="submission" date="2014-12" db="EMBL/GenBank/DDBJ databases">
        <title>Genome sequencing of Microbacterium hominis TPW29.</title>
        <authorList>
            <person name="Tan P.W."/>
            <person name="Chan K.-G."/>
        </authorList>
    </citation>
    <scope>NUCLEOTIDE SEQUENCE [LARGE SCALE GENOMIC DNA]</scope>
    <source>
        <strain evidence="9 10">TPW29</strain>
    </source>
</reference>
<dbReference type="Proteomes" id="UP000031202">
    <property type="component" value="Unassembled WGS sequence"/>
</dbReference>
<organism evidence="9 10">
    <name type="scientific">Microbacterium hominis</name>
    <dbReference type="NCBI Taxonomy" id="162426"/>
    <lineage>
        <taxon>Bacteria</taxon>
        <taxon>Bacillati</taxon>
        <taxon>Actinomycetota</taxon>
        <taxon>Actinomycetes</taxon>
        <taxon>Micrococcales</taxon>
        <taxon>Microbacteriaceae</taxon>
        <taxon>Microbacterium</taxon>
    </lineage>
</organism>
<dbReference type="GO" id="GO:0016020">
    <property type="term" value="C:membrane"/>
    <property type="evidence" value="ECO:0007669"/>
    <property type="project" value="UniProtKB-SubCell"/>
</dbReference>
<keyword evidence="6 7" id="KW-0472">Membrane</keyword>
<protein>
    <submittedName>
        <fullName evidence="9">Polyprenyl glycosylphosphotransferase</fullName>
    </submittedName>
</protein>
<feature type="transmembrane region" description="Helical" evidence="7">
    <location>
        <begin position="320"/>
        <end position="341"/>
    </location>
</feature>
<dbReference type="EMBL" id="JWSZ01000003">
    <property type="protein sequence ID" value="KIC59487.1"/>
    <property type="molecule type" value="Genomic_DNA"/>
</dbReference>
<dbReference type="InterPro" id="IPR017475">
    <property type="entry name" value="EPS_sugar_tfrase"/>
</dbReference>
<comment type="similarity">
    <text evidence="2">Belongs to the bacterial sugar transferase family.</text>
</comment>
<dbReference type="InterPro" id="IPR003362">
    <property type="entry name" value="Bact_transf"/>
</dbReference>
<dbReference type="AlphaFoldDB" id="A0A0B4CSR8"/>
<name>A0A0B4CSR8_9MICO</name>
<comment type="caution">
    <text evidence="9">The sequence shown here is derived from an EMBL/GenBank/DDBJ whole genome shotgun (WGS) entry which is preliminary data.</text>
</comment>
<evidence type="ECO:0000256" key="3">
    <source>
        <dbReference type="ARBA" id="ARBA00022679"/>
    </source>
</evidence>
<evidence type="ECO:0000256" key="1">
    <source>
        <dbReference type="ARBA" id="ARBA00004141"/>
    </source>
</evidence>
<evidence type="ECO:0000313" key="10">
    <source>
        <dbReference type="Proteomes" id="UP000031202"/>
    </source>
</evidence>
<proteinExistence type="inferred from homology"/>
<feature type="transmembrane region" description="Helical" evidence="7">
    <location>
        <begin position="84"/>
        <end position="106"/>
    </location>
</feature>
<feature type="transmembrane region" description="Helical" evidence="7">
    <location>
        <begin position="118"/>
        <end position="139"/>
    </location>
</feature>
<keyword evidence="5 7" id="KW-1133">Transmembrane helix</keyword>
<sequence length="508" mass="55367">MSALHDATGIATTGFVSSFPTIASRASAAAPPSRALERRQSWERSYRWILRTSDAAAVAFTCAVASVASIGAVSGPLAVADPGLVFQIAAATAVIWLLMLSAFATRDVKLIGSGAAEYTRMIHATGFAFGLLAMIDVAIDVDGIRAQLFVALPLGIGVLLFERWLWRRWLIRRRLAGAYTTRAIVVGERADVEYVIRSIADPGLGYQVVGASLREDDLDSLRVGDAIYPAMRTHSVAEAAAALDADTIIIASRGDEGADEIKHLAWQLENTAAELVISSRVSDVAGPRMSLRPVEGLPLIHVEIASFTGRAYLAKRALDIAVASIALLFFAPIAAVIAIAIKLDSPGPLFFPQARVGRDGHEFRMIKFRSMAVDAEERRAALLAANEGAGPLFKMHDDPRVTRVGRILRKYSLDEVPQFWNVLVGDMSVVGPRPPLPSEVATYDDDVFRRLYIKPGITGPWQVGGRSDLSWEESVRLDLRYVENWTVMTDLVIMWRTVRVMLRPDGAY</sequence>
<feature type="transmembrane region" description="Helical" evidence="7">
    <location>
        <begin position="48"/>
        <end position="72"/>
    </location>
</feature>
<dbReference type="RefSeq" id="WP_039412933.1">
    <property type="nucleotide sequence ID" value="NZ_JWSZ01000003.1"/>
</dbReference>
<evidence type="ECO:0000256" key="7">
    <source>
        <dbReference type="SAM" id="Phobius"/>
    </source>
</evidence>
<dbReference type="Pfam" id="PF02397">
    <property type="entry name" value="Bac_transf"/>
    <property type="match status" value="1"/>
</dbReference>